<dbReference type="Pfam" id="PF11777">
    <property type="entry name" value="DUF3316"/>
    <property type="match status" value="1"/>
</dbReference>
<accession>A0A0F4NJ04</accession>
<gene>
    <name evidence="2" type="ORF">TW81_11320</name>
</gene>
<proteinExistence type="predicted"/>
<dbReference type="InterPro" id="IPR016879">
    <property type="entry name" value="UCP028299"/>
</dbReference>
<keyword evidence="3" id="KW-1185">Reference proteome</keyword>
<evidence type="ECO:0000313" key="2">
    <source>
        <dbReference type="EMBL" id="KJY82798.1"/>
    </source>
</evidence>
<evidence type="ECO:0000313" key="3">
    <source>
        <dbReference type="Proteomes" id="UP000033673"/>
    </source>
</evidence>
<organism evidence="2 3">
    <name type="scientific">Vibrio galatheae</name>
    <dbReference type="NCBI Taxonomy" id="579748"/>
    <lineage>
        <taxon>Bacteria</taxon>
        <taxon>Pseudomonadati</taxon>
        <taxon>Pseudomonadota</taxon>
        <taxon>Gammaproteobacteria</taxon>
        <taxon>Vibrionales</taxon>
        <taxon>Vibrionaceae</taxon>
        <taxon>Vibrio</taxon>
    </lineage>
</organism>
<dbReference type="PATRIC" id="fig|579748.3.peg.2337"/>
<feature type="chain" id="PRO_5002472955" evidence="1">
    <location>
        <begin position="20"/>
        <end position="118"/>
    </location>
</feature>
<keyword evidence="1" id="KW-0732">Signal</keyword>
<name>A0A0F4NJ04_9VIBR</name>
<comment type="caution">
    <text evidence="2">The sequence shown here is derived from an EMBL/GenBank/DDBJ whole genome shotgun (WGS) entry which is preliminary data.</text>
</comment>
<evidence type="ECO:0000256" key="1">
    <source>
        <dbReference type="SAM" id="SignalP"/>
    </source>
</evidence>
<dbReference type="EMBL" id="JXXV01000018">
    <property type="protein sequence ID" value="KJY82798.1"/>
    <property type="molecule type" value="Genomic_DNA"/>
</dbReference>
<protein>
    <submittedName>
        <fullName evidence="2">Acyl-CoA synthetase</fullName>
    </submittedName>
</protein>
<dbReference type="RefSeq" id="WP_045955824.1">
    <property type="nucleotide sequence ID" value="NZ_JXXV01000018.1"/>
</dbReference>
<dbReference type="PIRSF" id="PIRSF028299">
    <property type="entry name" value="UCP028299"/>
    <property type="match status" value="1"/>
</dbReference>
<reference evidence="2 3" key="1">
    <citation type="journal article" date="2015" name="BMC Genomics">
        <title>Genome mining reveals unlocked bioactive potential of marine Gram-negative bacteria.</title>
        <authorList>
            <person name="Machado H."/>
            <person name="Sonnenschein E.C."/>
            <person name="Melchiorsen J."/>
            <person name="Gram L."/>
        </authorList>
    </citation>
    <scope>NUCLEOTIDE SEQUENCE [LARGE SCALE GENOMIC DNA]</scope>
    <source>
        <strain evidence="2 3">S2757</strain>
    </source>
</reference>
<feature type="signal peptide" evidence="1">
    <location>
        <begin position="1"/>
        <end position="19"/>
    </location>
</feature>
<sequence length="118" mass="12835">MIKLMSLASIVLFSSVVVAGSGGGYTTKMKSETMSGNPVASREAALAAGKSMIMDINDKSPYELSRSVSYSSNDQVDVNSFELRDSQVTVNEIVTNEGDIAFQPVIKVNYEFRARDRN</sequence>
<dbReference type="Proteomes" id="UP000033673">
    <property type="component" value="Unassembled WGS sequence"/>
</dbReference>
<dbReference type="AlphaFoldDB" id="A0A0F4NJ04"/>
<dbReference type="OrthoDB" id="5824336at2"/>